<dbReference type="InterPro" id="IPR050177">
    <property type="entry name" value="Lipid_A_modif_metabolic_enz"/>
</dbReference>
<sequence>MTGTGDKEVHVVTGGAGFPGFSLGKQLTKKGHLVRLFDIKEPVWELEDGMEFIKGDIVEGRKLCEVIKGANAVYHLASYGMSGREQLNKDLIEKINLGGTEAVLKGKNFGLCRQIYKVTAERKYHQTSQSLKYLKSAK</sequence>
<dbReference type="VEuPathDB" id="VectorBase:BGLB016618"/>
<dbReference type="AlphaFoldDB" id="A0A2C9K910"/>
<organism evidence="4 5">
    <name type="scientific">Biomphalaria glabrata</name>
    <name type="common">Bloodfluke planorb</name>
    <name type="synonym">Freshwater snail</name>
    <dbReference type="NCBI Taxonomy" id="6526"/>
    <lineage>
        <taxon>Eukaryota</taxon>
        <taxon>Metazoa</taxon>
        <taxon>Spiralia</taxon>
        <taxon>Lophotrochozoa</taxon>
        <taxon>Mollusca</taxon>
        <taxon>Gastropoda</taxon>
        <taxon>Heterobranchia</taxon>
        <taxon>Euthyneura</taxon>
        <taxon>Panpulmonata</taxon>
        <taxon>Hygrophila</taxon>
        <taxon>Lymnaeoidea</taxon>
        <taxon>Planorbidae</taxon>
        <taxon>Biomphalaria</taxon>
    </lineage>
</organism>
<protein>
    <recommendedName>
        <fullName evidence="3">3-beta hydroxysteroid dehydrogenase/isomerase domain-containing protein</fullName>
    </recommendedName>
</protein>
<dbReference type="Pfam" id="PF01073">
    <property type="entry name" value="3Beta_HSD"/>
    <property type="match status" value="1"/>
</dbReference>
<evidence type="ECO:0000313" key="5">
    <source>
        <dbReference type="Proteomes" id="UP000076420"/>
    </source>
</evidence>
<dbReference type="PANTHER" id="PTHR43245:SF51">
    <property type="entry name" value="SHORT CHAIN DEHYDROGENASE_REDUCTASE FAMILY 42E, MEMBER 2"/>
    <property type="match status" value="1"/>
</dbReference>
<evidence type="ECO:0000259" key="3">
    <source>
        <dbReference type="Pfam" id="PF01073"/>
    </source>
</evidence>
<dbReference type="EnsemblMetazoa" id="BGLB016618-RC">
    <property type="protein sequence ID" value="BGLB016618-PC"/>
    <property type="gene ID" value="BGLB016618"/>
</dbReference>
<keyword evidence="2" id="KW-0560">Oxidoreductase</keyword>
<dbReference type="Gene3D" id="3.40.50.720">
    <property type="entry name" value="NAD(P)-binding Rossmann-like Domain"/>
    <property type="match status" value="1"/>
</dbReference>
<dbReference type="SUPFAM" id="SSF51735">
    <property type="entry name" value="NAD(P)-binding Rossmann-fold domains"/>
    <property type="match status" value="1"/>
</dbReference>
<dbReference type="GO" id="GO:0016616">
    <property type="term" value="F:oxidoreductase activity, acting on the CH-OH group of donors, NAD or NADP as acceptor"/>
    <property type="evidence" value="ECO:0007669"/>
    <property type="project" value="InterPro"/>
</dbReference>
<name>A0A2C9K910_BIOGL</name>
<dbReference type="PANTHER" id="PTHR43245">
    <property type="entry name" value="BIFUNCTIONAL POLYMYXIN RESISTANCE PROTEIN ARNA"/>
    <property type="match status" value="1"/>
</dbReference>
<dbReference type="Proteomes" id="UP000076420">
    <property type="component" value="Unassembled WGS sequence"/>
</dbReference>
<feature type="domain" description="3-beta hydroxysteroid dehydrogenase/isomerase" evidence="3">
    <location>
        <begin position="11"/>
        <end position="117"/>
    </location>
</feature>
<dbReference type="GO" id="GO:0006694">
    <property type="term" value="P:steroid biosynthetic process"/>
    <property type="evidence" value="ECO:0007669"/>
    <property type="project" value="InterPro"/>
</dbReference>
<reference evidence="4" key="1">
    <citation type="submission" date="2020-05" db="UniProtKB">
        <authorList>
            <consortium name="EnsemblMetazoa"/>
        </authorList>
    </citation>
    <scope>IDENTIFICATION</scope>
    <source>
        <strain evidence="4">BB02</strain>
    </source>
</reference>
<accession>A0A2C9K910</accession>
<dbReference type="InterPro" id="IPR036291">
    <property type="entry name" value="NAD(P)-bd_dom_sf"/>
</dbReference>
<dbReference type="InterPro" id="IPR002225">
    <property type="entry name" value="3Beta_OHSteriod_DH/Estase"/>
</dbReference>
<proteinExistence type="inferred from homology"/>
<dbReference type="VEuPathDB" id="VectorBase:BGLAX_030510"/>
<comment type="similarity">
    <text evidence="1">Belongs to the 3-beta-HSD family.</text>
</comment>
<evidence type="ECO:0000256" key="1">
    <source>
        <dbReference type="ARBA" id="ARBA00009219"/>
    </source>
</evidence>
<gene>
    <name evidence="4" type="primary">106071033</name>
</gene>
<evidence type="ECO:0000313" key="4">
    <source>
        <dbReference type="EnsemblMetazoa" id="BGLB016618-PC"/>
    </source>
</evidence>
<evidence type="ECO:0000256" key="2">
    <source>
        <dbReference type="ARBA" id="ARBA00023002"/>
    </source>
</evidence>